<reference evidence="1" key="1">
    <citation type="submission" date="2022-09" db="EMBL/GenBank/DDBJ databases">
        <title>Genome analysis and characterization of larvicidal activity of Brevibacillus strains.</title>
        <authorList>
            <person name="Patrusheva E.V."/>
            <person name="Izotova A.O."/>
            <person name="Toshchakov S.V."/>
            <person name="Sineoky S.P."/>
        </authorList>
    </citation>
    <scope>NUCLEOTIDE SEQUENCE</scope>
    <source>
        <strain evidence="1">VKPM_B-13247</strain>
    </source>
</reference>
<organism evidence="1 2">
    <name type="scientific">Brevibacillus laterosporus</name>
    <name type="common">Bacillus laterosporus</name>
    <dbReference type="NCBI Taxonomy" id="1465"/>
    <lineage>
        <taxon>Bacteria</taxon>
        <taxon>Bacillati</taxon>
        <taxon>Bacillota</taxon>
        <taxon>Bacilli</taxon>
        <taxon>Bacillales</taxon>
        <taxon>Paenibacillaceae</taxon>
        <taxon>Brevibacillus</taxon>
    </lineage>
</organism>
<evidence type="ECO:0000313" key="1">
    <source>
        <dbReference type="EMBL" id="MCZ0810366.1"/>
    </source>
</evidence>
<gene>
    <name evidence="1" type="ORF">O0554_26400</name>
</gene>
<sequence>MNEQEMQDLIIGVRDKLTWWAMGMTSARVTKADYAKLQTVVQPLYDAAKVIEKAREEFERDEKEYVIYIQRNDGWEKLTTVKGENGESAIEAIRKSYHDQFAEWFGEGNEQHVNLDYELVVI</sequence>
<accession>A0AAP3DL59</accession>
<dbReference type="RefSeq" id="WP_258435035.1">
    <property type="nucleotide sequence ID" value="NZ_JANSGW010000074.1"/>
</dbReference>
<comment type="caution">
    <text evidence="1">The sequence shown here is derived from an EMBL/GenBank/DDBJ whole genome shotgun (WGS) entry which is preliminary data.</text>
</comment>
<protein>
    <submittedName>
        <fullName evidence="1">Uncharacterized protein</fullName>
    </submittedName>
</protein>
<dbReference type="AlphaFoldDB" id="A0AAP3DL59"/>
<dbReference type="Proteomes" id="UP001077662">
    <property type="component" value="Unassembled WGS sequence"/>
</dbReference>
<name>A0AAP3DL59_BRELA</name>
<dbReference type="EMBL" id="JAPTNE010000074">
    <property type="protein sequence ID" value="MCZ0810366.1"/>
    <property type="molecule type" value="Genomic_DNA"/>
</dbReference>
<evidence type="ECO:0000313" key="2">
    <source>
        <dbReference type="Proteomes" id="UP001077662"/>
    </source>
</evidence>
<proteinExistence type="predicted"/>